<organism evidence="2">
    <name type="scientific">Cucumis melo</name>
    <name type="common">Muskmelon</name>
    <dbReference type="NCBI Taxonomy" id="3656"/>
    <lineage>
        <taxon>Eukaryota</taxon>
        <taxon>Viridiplantae</taxon>
        <taxon>Streptophyta</taxon>
        <taxon>Embryophyta</taxon>
        <taxon>Tracheophyta</taxon>
        <taxon>Spermatophyta</taxon>
        <taxon>Magnoliopsida</taxon>
        <taxon>eudicotyledons</taxon>
        <taxon>Gunneridae</taxon>
        <taxon>Pentapetalae</taxon>
        <taxon>rosids</taxon>
        <taxon>fabids</taxon>
        <taxon>Cucurbitales</taxon>
        <taxon>Cucurbitaceae</taxon>
        <taxon>Benincaseae</taxon>
        <taxon>Cucumis</taxon>
    </lineage>
</organism>
<reference evidence="2" key="1">
    <citation type="submission" date="2023-03" db="UniProtKB">
        <authorList>
            <consortium name="EnsemblPlants"/>
        </authorList>
    </citation>
    <scope>IDENTIFICATION</scope>
</reference>
<dbReference type="Gramene" id="MELO3C034770.2.1">
    <property type="protein sequence ID" value="MELO3C034770.2.1"/>
    <property type="gene ID" value="MELO3C034770.2"/>
</dbReference>
<proteinExistence type="predicted"/>
<feature type="compositionally biased region" description="Basic and acidic residues" evidence="1">
    <location>
        <begin position="38"/>
        <end position="50"/>
    </location>
</feature>
<feature type="region of interest" description="Disordered" evidence="1">
    <location>
        <begin position="1"/>
        <end position="20"/>
    </location>
</feature>
<protein>
    <submittedName>
        <fullName evidence="2">Uncharacterized protein</fullName>
    </submittedName>
</protein>
<evidence type="ECO:0000313" key="2">
    <source>
        <dbReference type="EnsemblPlants" id="MELO3C034770.2.1"/>
    </source>
</evidence>
<accession>A0A9I9EJM4</accession>
<feature type="region of interest" description="Disordered" evidence="1">
    <location>
        <begin position="38"/>
        <end position="57"/>
    </location>
</feature>
<sequence>METGRQGENRRGLWQGESRTDERNVKDLVCIFGEVEHGDERGRTDGEHGTSEGSGVTCNFERGRDTFRALKKLTVQMRDL</sequence>
<feature type="compositionally biased region" description="Basic and acidic residues" evidence="1">
    <location>
        <begin position="1"/>
        <end position="11"/>
    </location>
</feature>
<evidence type="ECO:0000256" key="1">
    <source>
        <dbReference type="SAM" id="MobiDB-lite"/>
    </source>
</evidence>
<dbReference type="EnsemblPlants" id="MELO3C034770.2.1">
    <property type="protein sequence ID" value="MELO3C034770.2.1"/>
    <property type="gene ID" value="MELO3C034770.2"/>
</dbReference>
<name>A0A9I9EJM4_CUCME</name>
<dbReference type="AlphaFoldDB" id="A0A9I9EJM4"/>